<dbReference type="EMBL" id="CP097510">
    <property type="protein sequence ID" value="URE34092.1"/>
    <property type="molecule type" value="Genomic_DNA"/>
</dbReference>
<dbReference type="InterPro" id="IPR003105">
    <property type="entry name" value="SRA_YDG"/>
</dbReference>
<organism evidence="10 11">
    <name type="scientific">Musa troglodytarum</name>
    <name type="common">fe'i banana</name>
    <dbReference type="NCBI Taxonomy" id="320322"/>
    <lineage>
        <taxon>Eukaryota</taxon>
        <taxon>Viridiplantae</taxon>
        <taxon>Streptophyta</taxon>
        <taxon>Embryophyta</taxon>
        <taxon>Tracheophyta</taxon>
        <taxon>Spermatophyta</taxon>
        <taxon>Magnoliopsida</taxon>
        <taxon>Liliopsida</taxon>
        <taxon>Zingiberales</taxon>
        <taxon>Musaceae</taxon>
        <taxon>Musa</taxon>
    </lineage>
</organism>
<feature type="domain" description="YDG" evidence="9">
    <location>
        <begin position="545"/>
        <end position="693"/>
    </location>
</feature>
<dbReference type="Pfam" id="PF00856">
    <property type="entry name" value="SET"/>
    <property type="match status" value="1"/>
</dbReference>
<evidence type="ECO:0000259" key="8">
    <source>
        <dbReference type="PROSITE" id="PS50867"/>
    </source>
</evidence>
<dbReference type="InterPro" id="IPR001214">
    <property type="entry name" value="SET_dom"/>
</dbReference>
<evidence type="ECO:0000256" key="2">
    <source>
        <dbReference type="ARBA" id="ARBA00022454"/>
    </source>
</evidence>
<dbReference type="Gene3D" id="2.30.280.10">
    <property type="entry name" value="SRA-YDG"/>
    <property type="match status" value="1"/>
</dbReference>
<dbReference type="GO" id="GO:0003690">
    <property type="term" value="F:double-stranded DNA binding"/>
    <property type="evidence" value="ECO:0007669"/>
    <property type="project" value="TreeGrafter"/>
</dbReference>
<dbReference type="InterPro" id="IPR021562">
    <property type="entry name" value="DUF3007"/>
</dbReference>
<dbReference type="Proteomes" id="UP001055439">
    <property type="component" value="Chromosome 8"/>
</dbReference>
<dbReference type="GO" id="GO:0005634">
    <property type="term" value="C:nucleus"/>
    <property type="evidence" value="ECO:0007669"/>
    <property type="project" value="UniProtKB-SubCell"/>
</dbReference>
<evidence type="ECO:0000259" key="9">
    <source>
        <dbReference type="PROSITE" id="PS51015"/>
    </source>
</evidence>
<dbReference type="Pfam" id="PF11460">
    <property type="entry name" value="DUF3007"/>
    <property type="match status" value="1"/>
</dbReference>
<feature type="compositionally biased region" description="Polar residues" evidence="6">
    <location>
        <begin position="409"/>
        <end position="431"/>
    </location>
</feature>
<reference evidence="10" key="1">
    <citation type="submission" date="2022-05" db="EMBL/GenBank/DDBJ databases">
        <title>The Musa troglodytarum L. genome provides insights into the mechanism of non-climacteric behaviour and enrichment of carotenoids.</title>
        <authorList>
            <person name="Wang J."/>
        </authorList>
    </citation>
    <scope>NUCLEOTIDE SEQUENCE</scope>
    <source>
        <tissue evidence="10">Leaf</tissue>
    </source>
</reference>
<dbReference type="InterPro" id="IPR025794">
    <property type="entry name" value="H3-K9-MeTrfase_plant"/>
</dbReference>
<dbReference type="AlphaFoldDB" id="A0A9E7HQC1"/>
<sequence>MNAQEDILRDKTPKMTYKLRVRFSSGVTEELETSTTKLPDPNGCRVFEPLGLQSSFSSSAFYCPWTPLDYKKQPGFRTKSVTYLKRELSRLNIRRMFSGVPRSTGSSSSGGNPDDLNPSDKEEVPFGYTRKDVLLIGLGVTLAGIGLKSGLEFAGVDPLQAGNVVQLFIVLGLTVGWISTYMFRVANKDMTYAQQLRDYEKKVMEKRLEGLTEAELEALLEQVEEEKRRLGSGSDNKENNKEAKGEPTDQTPLPKEGSRCKRRRERCEQEEPRPPELRFLTLLLVVTASSVLFAMERHSNCTSSSSENGVLDVKPLRSLAPMFPAPFGFNAITQSTVPPFVRVTPFGSSPAGSDSSYPSGVPPAFPPFSFHKAPNQKPMNPDPVSVATHVGDAHVAMTPGANGSLRASPLSTSAKTPTSGTFWTPSATNVSIDEDEFPSLDDNMPASGRKTKRAGRRGSNQAGSSGTDVKRKRPNKSLNTELPLLPSSSNHPRESVEIVLMTYDALRRRLLQLDEAKDVNRRQDLKAGAIMAGKDLKANAGKRIGPVPGVEIGDIFYFRFEMCLIGLHAPSMAGIDYMTASFSDKDEPVAICIVSAGGYENEDDDVDVLIYSGQGGSGKHDKKQPDDQKLERGNLALERSLHRKNQIRVVRSTKDVSCPTGKIYIYDGLYKIDDSWVEKGKTGFNIFKYKLLREPGQPDGIAVWKMIQKWKENPSSRGRVILPDISSGAENIPVCLINDVDDERGPNHFVYVTTVKYLRHTTSMKPLEGCMCLSVCLPGDTNCFCAQQNDGDLPYNSMGLLVRRKPLIYECSVSCQCSFNCRNRVTQKGIRLHFEVFRTKDRGWGLRSWDPIRAGTFICEYAGEVISKTRVEDDGEEDEYIFQAMYLGEKASRWNCGPELLEDPDINNSNEVFRPFPITISAKNSGNIARFMNHSCSPNVFWQPVLYDHGDEDYPHIMFFAIKHIPPMTELTYDYGLHGDEAGQQEIGTGFMSQRAKKCLVW</sequence>
<feature type="compositionally biased region" description="Basic and acidic residues" evidence="6">
    <location>
        <begin position="226"/>
        <end position="247"/>
    </location>
</feature>
<dbReference type="Pfam" id="PF02182">
    <property type="entry name" value="SAD_SRA"/>
    <property type="match status" value="1"/>
</dbReference>
<dbReference type="PANTHER" id="PTHR45660">
    <property type="entry name" value="HISTONE-LYSINE N-METHYLTRANSFERASE SETMAR"/>
    <property type="match status" value="1"/>
</dbReference>
<evidence type="ECO:0000313" key="10">
    <source>
        <dbReference type="EMBL" id="URE34092.1"/>
    </source>
</evidence>
<dbReference type="PROSITE" id="PS51575">
    <property type="entry name" value="SAM_MT43_SUVAR39_2"/>
    <property type="match status" value="1"/>
</dbReference>
<gene>
    <name evidence="10" type="ORF">MUK42_16347</name>
</gene>
<dbReference type="SUPFAM" id="SSF88697">
    <property type="entry name" value="PUA domain-like"/>
    <property type="match status" value="1"/>
</dbReference>
<evidence type="ECO:0000256" key="5">
    <source>
        <dbReference type="PROSITE-ProRule" id="PRU00358"/>
    </source>
</evidence>
<evidence type="ECO:0000256" key="4">
    <source>
        <dbReference type="ARBA" id="ARBA00023242"/>
    </source>
</evidence>
<proteinExistence type="predicted"/>
<dbReference type="InterPro" id="IPR015947">
    <property type="entry name" value="PUA-like_sf"/>
</dbReference>
<dbReference type="PROSITE" id="PS51015">
    <property type="entry name" value="YDG"/>
    <property type="match status" value="1"/>
</dbReference>
<feature type="compositionally biased region" description="Polar residues" evidence="6">
    <location>
        <begin position="458"/>
        <end position="467"/>
    </location>
</feature>
<dbReference type="Pfam" id="PF05033">
    <property type="entry name" value="Pre-SET"/>
    <property type="match status" value="1"/>
</dbReference>
<keyword evidence="11" id="KW-1185">Reference proteome</keyword>
<feature type="region of interest" description="Disordered" evidence="6">
    <location>
        <begin position="99"/>
        <end position="123"/>
    </location>
</feature>
<accession>A0A9E7HQC1</accession>
<keyword evidence="2" id="KW-0158">Chromosome</keyword>
<dbReference type="InterPro" id="IPR051357">
    <property type="entry name" value="H3K9_HMTase_SUVAR3-9"/>
</dbReference>
<dbReference type="InterPro" id="IPR046341">
    <property type="entry name" value="SET_dom_sf"/>
</dbReference>
<evidence type="ECO:0000256" key="1">
    <source>
        <dbReference type="ARBA" id="ARBA00004286"/>
    </source>
</evidence>
<feature type="region of interest" description="Disordered" evidence="6">
    <location>
        <begin position="226"/>
        <end position="272"/>
    </location>
</feature>
<dbReference type="SMART" id="SM00317">
    <property type="entry name" value="SET"/>
    <property type="match status" value="1"/>
</dbReference>
<evidence type="ECO:0000313" key="11">
    <source>
        <dbReference type="Proteomes" id="UP001055439"/>
    </source>
</evidence>
<dbReference type="PANTHER" id="PTHR45660:SF13">
    <property type="entry name" value="HISTONE-LYSINE N-METHYLTRANSFERASE SETMAR"/>
    <property type="match status" value="1"/>
</dbReference>
<dbReference type="InterPro" id="IPR007728">
    <property type="entry name" value="Pre-SET_dom"/>
</dbReference>
<protein>
    <submittedName>
        <fullName evidence="10">Histone-lysine N-methyltransferase, H3 lysine-9 specific</fullName>
    </submittedName>
</protein>
<dbReference type="GO" id="GO:0005694">
    <property type="term" value="C:chromosome"/>
    <property type="evidence" value="ECO:0007669"/>
    <property type="project" value="UniProtKB-SubCell"/>
</dbReference>
<dbReference type="SMART" id="SM00468">
    <property type="entry name" value="PreSET"/>
    <property type="match status" value="1"/>
</dbReference>
<dbReference type="GO" id="GO:0042054">
    <property type="term" value="F:histone methyltransferase activity"/>
    <property type="evidence" value="ECO:0007669"/>
    <property type="project" value="InterPro"/>
</dbReference>
<keyword evidence="4 5" id="KW-0539">Nucleus</keyword>
<dbReference type="SUPFAM" id="SSF82199">
    <property type="entry name" value="SET domain"/>
    <property type="match status" value="1"/>
</dbReference>
<dbReference type="PROSITE" id="PS50867">
    <property type="entry name" value="PRE_SET"/>
    <property type="match status" value="1"/>
</dbReference>
<evidence type="ECO:0000256" key="6">
    <source>
        <dbReference type="SAM" id="MobiDB-lite"/>
    </source>
</evidence>
<dbReference type="SMART" id="SM00466">
    <property type="entry name" value="SRA"/>
    <property type="match status" value="1"/>
</dbReference>
<keyword evidence="3" id="KW-0156">Chromatin regulator</keyword>
<feature type="region of interest" description="Disordered" evidence="6">
    <location>
        <begin position="397"/>
        <end position="491"/>
    </location>
</feature>
<dbReference type="OrthoDB" id="5792673at2759"/>
<dbReference type="PROSITE" id="PS50280">
    <property type="entry name" value="SET"/>
    <property type="match status" value="1"/>
</dbReference>
<feature type="compositionally biased region" description="Polar residues" evidence="6">
    <location>
        <begin position="476"/>
        <end position="490"/>
    </location>
</feature>
<feature type="domain" description="Pre-SET" evidence="8">
    <location>
        <begin position="768"/>
        <end position="829"/>
    </location>
</feature>
<dbReference type="FunFam" id="2.30.280.10:FF:000003">
    <property type="entry name" value="Histone-lysine N-methyltransferase, H3 lysine-9 specific SUVH5"/>
    <property type="match status" value="1"/>
</dbReference>
<name>A0A9E7HQC1_9LILI</name>
<dbReference type="GO" id="GO:0008270">
    <property type="term" value="F:zinc ion binding"/>
    <property type="evidence" value="ECO:0007669"/>
    <property type="project" value="InterPro"/>
</dbReference>
<feature type="domain" description="SET" evidence="7">
    <location>
        <begin position="832"/>
        <end position="976"/>
    </location>
</feature>
<dbReference type="Gene3D" id="2.170.270.10">
    <property type="entry name" value="SET domain"/>
    <property type="match status" value="1"/>
</dbReference>
<evidence type="ECO:0000256" key="3">
    <source>
        <dbReference type="ARBA" id="ARBA00022853"/>
    </source>
</evidence>
<comment type="subcellular location">
    <subcellularLocation>
        <location evidence="1">Chromosome</location>
    </subcellularLocation>
    <subcellularLocation>
        <location evidence="5">Nucleus</location>
    </subcellularLocation>
</comment>
<feature type="compositionally biased region" description="Low complexity" evidence="6">
    <location>
        <begin position="99"/>
        <end position="111"/>
    </location>
</feature>
<dbReference type="InterPro" id="IPR036987">
    <property type="entry name" value="SRA-YDG_sf"/>
</dbReference>
<evidence type="ECO:0000259" key="7">
    <source>
        <dbReference type="PROSITE" id="PS50280"/>
    </source>
</evidence>